<feature type="domain" description="SLH" evidence="3">
    <location>
        <begin position="919"/>
        <end position="982"/>
    </location>
</feature>
<dbReference type="InterPro" id="IPR001119">
    <property type="entry name" value="SLH_dom"/>
</dbReference>
<feature type="chain" id="PRO_5043924417" evidence="2">
    <location>
        <begin position="31"/>
        <end position="1089"/>
    </location>
</feature>
<keyword evidence="5" id="KW-1185">Reference proteome</keyword>
<name>A0AAW4VZ23_9FIRM</name>
<comment type="caution">
    <text evidence="4">The sequence shown here is derived from an EMBL/GenBank/DDBJ whole genome shotgun (WGS) entry which is preliminary data.</text>
</comment>
<dbReference type="RefSeq" id="WP_227600580.1">
    <property type="nucleotide sequence ID" value="NZ_JAJEPX010000014.1"/>
</dbReference>
<dbReference type="GeneID" id="98660139"/>
<protein>
    <submittedName>
        <fullName evidence="4">S-layer homology domain-containing protein</fullName>
    </submittedName>
</protein>
<sequence length="1089" mass="119382">MKARTKKFGTRAVAMLLSAMTAFSTFPVSAGAAQVNSYHDPAEHWMQASGRTNELDCNAVVTHETFNCGVCGKATSFQVFRTPEYTRDGQTAMNRNVKYSDGTMVGGSGTGTILDGVPGQNASYTGYHWTKAVCETCGTVNSNMSIKDYGFGKNVYWLYDCDSKFMQELPEQKTYEYVDSTYHKVTTTGGEYCAFCYGTNHTKSSVLERHDMEKEILSQPANGRFAIVEKCKDCDYAKYEYVGAKSVVASYYGVVDGAPHTISVTDLSDAGVRTEIRYGNSADSCTMTSAPNYTDKGQYDVYYQITYTYQGVEMTENGVANVWLHDETTKDDGKCSCGCSDPNCGCEDKNCGGNCCTEKGCGEKHHFTLLDSVKAGCKTLGYDRYLCTACGKIEKRDYADSLGHAWQSVKIREATCKADGKQLELCSRCGEMKETATPKGEHKFETHSVAATCTNPGYTVRECSICGERHIEDITATLAHKYEDHVIPATCEYGGKTIHRCDGCGSAFVTDYTEPLGHSWDKGTLVTNATCTGEGVMEYHCVRCGEHKIEGNAAAGHVPGSAATCTEPQLCTKCGAVLNKALGHDYKTEITKPTCTEMGYTMMTCTRCGDSSKTDYTKATGHKPGDWIIDKQPTADSEGSKHKECTECGEKLDTQPIEKIYNSGTTDSKGQAVVGGYLVTVTDTEDKTPVSNASVVLNKDNSISIRLPNSRLLDYDDQTTVLVQLLEDKSAVQGMRIAVTDKNDNYAADQTDKTGQITVPIGSGKTNEDGKVTEGYEDADRDRWTLTVKVVRTDTGRPIQGSEVSIGKTGNITVELPKGVDMDSKHQVTVIVTDPQKVPQKNINVIVKNDLGDKATGKTDKNGEVTVPEVEKTEHHSAYVVGYTDGTFGPERNMTRSEAAAIFARLLADKNGDNISPVAKTKFSDVPAYAWYSGYVKYLNNNGVTYGHSKTIFAPDEQITRAEFTTMAVRFFDVYGDGDAEIMEQFKSFDDVSDGYWAAEYIKAAAKHGWITGYGDGSFRADYQITRAEVVTLVDRLLGRVADLEYVSDNLRKLNTFPDVSRRYWAYSDILEAANAHNAILGTEESWYK</sequence>
<keyword evidence="2" id="KW-0732">Signal</keyword>
<evidence type="ECO:0000313" key="4">
    <source>
        <dbReference type="EMBL" id="MCC2176725.1"/>
    </source>
</evidence>
<dbReference type="EMBL" id="JAJEPX010000014">
    <property type="protein sequence ID" value="MCC2176725.1"/>
    <property type="molecule type" value="Genomic_DNA"/>
</dbReference>
<evidence type="ECO:0000259" key="3">
    <source>
        <dbReference type="PROSITE" id="PS51272"/>
    </source>
</evidence>
<evidence type="ECO:0000256" key="1">
    <source>
        <dbReference type="ARBA" id="ARBA00022737"/>
    </source>
</evidence>
<accession>A0AAW4VZ23</accession>
<organism evidence="4 5">
    <name type="scientific">Agathobaculum butyriciproducens</name>
    <dbReference type="NCBI Taxonomy" id="1628085"/>
    <lineage>
        <taxon>Bacteria</taxon>
        <taxon>Bacillati</taxon>
        <taxon>Bacillota</taxon>
        <taxon>Clostridia</taxon>
        <taxon>Eubacteriales</taxon>
        <taxon>Butyricicoccaceae</taxon>
        <taxon>Agathobaculum</taxon>
    </lineage>
</organism>
<feature type="signal peptide" evidence="2">
    <location>
        <begin position="1"/>
        <end position="30"/>
    </location>
</feature>
<dbReference type="Proteomes" id="UP001298753">
    <property type="component" value="Unassembled WGS sequence"/>
</dbReference>
<feature type="domain" description="SLH" evidence="3">
    <location>
        <begin position="853"/>
        <end position="917"/>
    </location>
</feature>
<keyword evidence="1" id="KW-0677">Repeat</keyword>
<evidence type="ECO:0000313" key="5">
    <source>
        <dbReference type="Proteomes" id="UP001298753"/>
    </source>
</evidence>
<dbReference type="PANTHER" id="PTHR43308:SF5">
    <property type="entry name" value="S-LAYER PROTEIN _ PEPTIDOGLYCAN ENDO-BETA-N-ACETYLGLUCOSAMINIDASE"/>
    <property type="match status" value="1"/>
</dbReference>
<dbReference type="InterPro" id="IPR051465">
    <property type="entry name" value="Cell_Envelope_Struct_Comp"/>
</dbReference>
<dbReference type="PANTHER" id="PTHR43308">
    <property type="entry name" value="OUTER MEMBRANE PROTEIN ALPHA-RELATED"/>
    <property type="match status" value="1"/>
</dbReference>
<feature type="domain" description="SLH" evidence="3">
    <location>
        <begin position="985"/>
        <end position="1048"/>
    </location>
</feature>
<dbReference type="Pfam" id="PF00395">
    <property type="entry name" value="SLH"/>
    <property type="match status" value="3"/>
</dbReference>
<dbReference type="PROSITE" id="PS51272">
    <property type="entry name" value="SLH"/>
    <property type="match status" value="3"/>
</dbReference>
<dbReference type="AlphaFoldDB" id="A0AAW4VZ23"/>
<reference evidence="4 5" key="1">
    <citation type="submission" date="2021-10" db="EMBL/GenBank/DDBJ databases">
        <title>Anaerobic single-cell dispensing facilitates the cultivation of human gut bacteria.</title>
        <authorList>
            <person name="Afrizal A."/>
        </authorList>
    </citation>
    <scope>NUCLEOTIDE SEQUENCE [LARGE SCALE GENOMIC DNA]</scope>
    <source>
        <strain evidence="4 5">CLA-AA-H270</strain>
    </source>
</reference>
<evidence type="ECO:0000256" key="2">
    <source>
        <dbReference type="SAM" id="SignalP"/>
    </source>
</evidence>
<gene>
    <name evidence="4" type="ORF">LKD22_06250</name>
</gene>
<proteinExistence type="predicted"/>